<name>A0ABZ0S6G9_9GAMM</name>
<protein>
    <submittedName>
        <fullName evidence="2">Sulfur carrier protein ThiS adenylyltransferase</fullName>
        <ecNumber evidence="2">2.7.7.73</ecNumber>
    </submittedName>
</protein>
<dbReference type="Pfam" id="PF00899">
    <property type="entry name" value="ThiF"/>
    <property type="match status" value="1"/>
</dbReference>
<sequence length="288" mass="32462">MSQQERFDYEVAFSRNIGWFTEAEQARLRGCRVAVGGLGGVGGSHLLTLARLGVGQFTITDLDTFEWANINRQAGAMKSTMGKPKLDVLANQVRDINPEVQLSLMPNGLSLENIDDFLDGVDLYMDSLDMFALEIRRKVFARCHERGIPAVTAAPMGMGTSMLAFDPKGMSFEQYFCLDGFAFEDQILKFIVGVSPSMQQRHYLVDRRSVNLFKKKVPSTAIGIELAAGVACTNAVKFLLQRGDVVSVPHGLHFDAYRNKLIKTYRPWGNRHPMQRLMFWYIRRLLLD</sequence>
<keyword evidence="2" id="KW-0548">Nucleotidyltransferase</keyword>
<dbReference type="PANTHER" id="PTHR43267">
    <property type="entry name" value="TRNA THREONYLCARBAMOYLADENOSINE DEHYDRATASE"/>
    <property type="match status" value="1"/>
</dbReference>
<dbReference type="Proteomes" id="UP001432180">
    <property type="component" value="Chromosome"/>
</dbReference>
<dbReference type="CDD" id="cd01483">
    <property type="entry name" value="E1_enzyme_family"/>
    <property type="match status" value="1"/>
</dbReference>
<dbReference type="SUPFAM" id="SSF69572">
    <property type="entry name" value="Activating enzymes of the ubiquitin-like proteins"/>
    <property type="match status" value="1"/>
</dbReference>
<accession>A0ABZ0S6G9</accession>
<keyword evidence="3" id="KW-1185">Reference proteome</keyword>
<dbReference type="GO" id="GO:0016779">
    <property type="term" value="F:nucleotidyltransferase activity"/>
    <property type="evidence" value="ECO:0007669"/>
    <property type="project" value="UniProtKB-KW"/>
</dbReference>
<evidence type="ECO:0000313" key="3">
    <source>
        <dbReference type="Proteomes" id="UP001432180"/>
    </source>
</evidence>
<organism evidence="2 3">
    <name type="scientific">Thiorhodovibrio winogradskyi</name>
    <dbReference type="NCBI Taxonomy" id="77007"/>
    <lineage>
        <taxon>Bacteria</taxon>
        <taxon>Pseudomonadati</taxon>
        <taxon>Pseudomonadota</taxon>
        <taxon>Gammaproteobacteria</taxon>
        <taxon>Chromatiales</taxon>
        <taxon>Chromatiaceae</taxon>
        <taxon>Thiorhodovibrio</taxon>
    </lineage>
</organism>
<dbReference type="PANTHER" id="PTHR43267:SF1">
    <property type="entry name" value="TRNA THREONYLCARBAMOYLADENOSINE DEHYDRATASE"/>
    <property type="match status" value="1"/>
</dbReference>
<feature type="domain" description="THIF-type NAD/FAD binding fold" evidence="1">
    <location>
        <begin position="14"/>
        <end position="272"/>
    </location>
</feature>
<proteinExistence type="predicted"/>
<dbReference type="InterPro" id="IPR000594">
    <property type="entry name" value="ThiF_NAD_FAD-bd"/>
</dbReference>
<gene>
    <name evidence="2" type="primary">thiF</name>
    <name evidence="2" type="ORF">Thiowin_01051</name>
</gene>
<dbReference type="EC" id="2.7.7.73" evidence="2"/>
<dbReference type="Gene3D" id="3.40.50.720">
    <property type="entry name" value="NAD(P)-binding Rossmann-like Domain"/>
    <property type="match status" value="1"/>
</dbReference>
<dbReference type="InterPro" id="IPR045886">
    <property type="entry name" value="ThiF/MoeB/HesA"/>
</dbReference>
<dbReference type="RefSeq" id="WP_328986654.1">
    <property type="nucleotide sequence ID" value="NZ_CP121472.1"/>
</dbReference>
<keyword evidence="2" id="KW-0808">Transferase</keyword>
<evidence type="ECO:0000313" key="2">
    <source>
        <dbReference type="EMBL" id="WPL16104.1"/>
    </source>
</evidence>
<evidence type="ECO:0000259" key="1">
    <source>
        <dbReference type="Pfam" id="PF00899"/>
    </source>
</evidence>
<dbReference type="EMBL" id="CP121472">
    <property type="protein sequence ID" value="WPL16104.1"/>
    <property type="molecule type" value="Genomic_DNA"/>
</dbReference>
<dbReference type="InterPro" id="IPR035985">
    <property type="entry name" value="Ubiquitin-activating_enz"/>
</dbReference>
<reference evidence="2 3" key="1">
    <citation type="journal article" date="2023" name="Microorganisms">
        <title>Thiorhodovibrio frisius and Trv. litoralis spp. nov., Two Novel Members from a Clade of Fastidious Purple Sulfur Bacteria That Exhibit Unique Red-Shifted Light-Harvesting Capabilities.</title>
        <authorList>
            <person name="Methner A."/>
            <person name="Kuzyk S.B."/>
            <person name="Petersen J."/>
            <person name="Bauer S."/>
            <person name="Brinkmann H."/>
            <person name="Sichau K."/>
            <person name="Wanner G."/>
            <person name="Wolf J."/>
            <person name="Neumann-Schaal M."/>
            <person name="Henke P."/>
            <person name="Tank M."/>
            <person name="Sproer C."/>
            <person name="Bunk B."/>
            <person name="Overmann J."/>
        </authorList>
    </citation>
    <scope>NUCLEOTIDE SEQUENCE [LARGE SCALE GENOMIC DNA]</scope>
    <source>
        <strain evidence="2 3">DSM 6702</strain>
    </source>
</reference>
<dbReference type="NCBIfam" id="NF006077">
    <property type="entry name" value="PRK08223.1"/>
    <property type="match status" value="1"/>
</dbReference>